<sequence>MQIGPFVCRCPSRSHDVCGKRFKERNNSKDCSTPVTVSTRNATMKLFKCQACGQLLHFENHACERCGHRLGYLPDTVTVSVLEPDSDTTWRALAQPGSAHRFCANAEFDSSNWLVPATAGEAYCTACRHNGVIPNASDPANLAAWRVMEQAKYRLFYTLLQLRLPLKTRAEDPEHGLVFEFLAEPRTMAPR</sequence>
<geneLocation type="plasmid" evidence="2">
    <name>unnamed2</name>
</geneLocation>
<feature type="domain" description="Zinc-ribbon" evidence="1">
    <location>
        <begin position="46"/>
        <end position="137"/>
    </location>
</feature>
<proteinExistence type="predicted"/>
<reference evidence="2" key="1">
    <citation type="submission" date="2016-07" db="EMBL/GenBank/DDBJ databases">
        <title>Microvirga ossetica sp. nov. a new species of rhizobia isolated from root nodules of the legume species Vicia alpestris Steven originated from North Ossetia region in the Caucasus.</title>
        <authorList>
            <person name="Safronova V.I."/>
            <person name="Kuznetsova I.G."/>
            <person name="Sazanova A.L."/>
            <person name="Belimov A."/>
            <person name="Andronov E."/>
            <person name="Osledkin Y.S."/>
            <person name="Onishchuk O.P."/>
            <person name="Kurchak O.N."/>
            <person name="Shaposhnikov A.I."/>
            <person name="Willems A."/>
            <person name="Tikhonovich I.A."/>
        </authorList>
    </citation>
    <scope>NUCLEOTIDE SEQUENCE [LARGE SCALE GENOMIC DNA]</scope>
    <source>
        <strain evidence="2">V5/3M</strain>
        <plasmid evidence="2">unnamed2</plasmid>
    </source>
</reference>
<gene>
    <name evidence="2" type="ORF">BB934_37695</name>
</gene>
<dbReference type="KEGG" id="moc:BB934_37695"/>
<name>A0A1B2EVN2_9HYPH</name>
<dbReference type="AlphaFoldDB" id="A0A1B2EVN2"/>
<dbReference type="EMBL" id="CP016619">
    <property type="protein sequence ID" value="ANY84004.1"/>
    <property type="molecule type" value="Genomic_DNA"/>
</dbReference>
<evidence type="ECO:0000313" key="2">
    <source>
        <dbReference type="EMBL" id="ANY84004.1"/>
    </source>
</evidence>
<accession>A0A1B2EVN2</accession>
<dbReference type="Pfam" id="PF10005">
    <property type="entry name" value="Zn_ribbon_DZR_6"/>
    <property type="match status" value="1"/>
</dbReference>
<dbReference type="InterPro" id="IPR031321">
    <property type="entry name" value="UCP012641"/>
</dbReference>
<evidence type="ECO:0000259" key="1">
    <source>
        <dbReference type="Pfam" id="PF10005"/>
    </source>
</evidence>
<protein>
    <recommendedName>
        <fullName evidence="1">Zinc-ribbon domain-containing protein</fullName>
    </recommendedName>
</protein>
<dbReference type="InterPro" id="IPR011201">
    <property type="entry name" value="Zinc-ribbon_6_bact"/>
</dbReference>
<dbReference type="Pfam" id="PF15887">
    <property type="entry name" value="Peptidase_Mx"/>
    <property type="match status" value="1"/>
</dbReference>
<organism evidence="2">
    <name type="scientific">Microvirga ossetica</name>
    <dbReference type="NCBI Taxonomy" id="1882682"/>
    <lineage>
        <taxon>Bacteria</taxon>
        <taxon>Pseudomonadati</taxon>
        <taxon>Pseudomonadota</taxon>
        <taxon>Alphaproteobacteria</taxon>
        <taxon>Hyphomicrobiales</taxon>
        <taxon>Methylobacteriaceae</taxon>
        <taxon>Microvirga</taxon>
    </lineage>
</organism>
<keyword evidence="2" id="KW-0614">Plasmid</keyword>